<dbReference type="InterPro" id="IPR051906">
    <property type="entry name" value="TolC-like"/>
</dbReference>
<keyword evidence="4" id="KW-1134">Transmembrane beta strand</keyword>
<comment type="subcellular location">
    <subcellularLocation>
        <location evidence="1">Cell outer membrane</location>
    </subcellularLocation>
</comment>
<keyword evidence="5" id="KW-0812">Transmembrane</keyword>
<organism evidence="9 10">
    <name type="scientific">Stieleria marina</name>
    <dbReference type="NCBI Taxonomy" id="1930275"/>
    <lineage>
        <taxon>Bacteria</taxon>
        <taxon>Pseudomonadati</taxon>
        <taxon>Planctomycetota</taxon>
        <taxon>Planctomycetia</taxon>
        <taxon>Pirellulales</taxon>
        <taxon>Pirellulaceae</taxon>
        <taxon>Stieleria</taxon>
    </lineage>
</organism>
<proteinExistence type="inferred from homology"/>
<evidence type="ECO:0000313" key="9">
    <source>
        <dbReference type="EMBL" id="QDT12513.1"/>
    </source>
</evidence>
<dbReference type="PANTHER" id="PTHR30026:SF20">
    <property type="entry name" value="OUTER MEMBRANE PROTEIN TOLC"/>
    <property type="match status" value="1"/>
</dbReference>
<evidence type="ECO:0000256" key="5">
    <source>
        <dbReference type="ARBA" id="ARBA00022692"/>
    </source>
</evidence>
<accession>A0A517NZI7</accession>
<keyword evidence="6" id="KW-0472">Membrane</keyword>
<dbReference type="GO" id="GO:0015288">
    <property type="term" value="F:porin activity"/>
    <property type="evidence" value="ECO:0007669"/>
    <property type="project" value="TreeGrafter"/>
</dbReference>
<dbReference type="SUPFAM" id="SSF56954">
    <property type="entry name" value="Outer membrane efflux proteins (OEP)"/>
    <property type="match status" value="1"/>
</dbReference>
<evidence type="ECO:0000256" key="1">
    <source>
        <dbReference type="ARBA" id="ARBA00004442"/>
    </source>
</evidence>
<evidence type="ECO:0000256" key="3">
    <source>
        <dbReference type="ARBA" id="ARBA00022448"/>
    </source>
</evidence>
<dbReference type="Gene3D" id="1.20.1600.10">
    <property type="entry name" value="Outer membrane efflux proteins (OEP)"/>
    <property type="match status" value="1"/>
</dbReference>
<sequence length="500" mass="54324" precursor="true">MLRLTFALSFICLTMNADFPIASAQFDMELPADEEGAQHLTVFDSQADSMVRDAIDADQSSLPATLSGNSMPLNLPTALSMVGGQHPAVGVARWRTQQAYAELEQAKVLWLPSIQIGFSFHHHDGNYQASDGQIVDVNRNSFQYGLGAGATGAGTTTQPGLVARFHLADAIFQPKIACAIAGARQHSANAVVNRQLLEVALSYLDLLDAHQEARIIGESQLRTDNLAKVTADFAEAGEGLQSDADRMQTEAMLTKNRAMEIQAAISLASARLAQAISLNSHADIVPMDVTVLPLELTAVSADKSSLISTGLSTRPELRESKALVAAACEAHRRERYAPFVPSVLLGYSGGGFGGGLGNRTNDVDGRYDFDAVVTWEIRNLGLGERAARRRTTARLQQARFETLNVMDQIAREISESSSQIPFRRQQMQITQQAITLAQASYERNLERINDGEGLPLEVLQSATALEQAQRAYLDAIMSYNQAQFRLQWALGWPITAPPLS</sequence>
<dbReference type="InterPro" id="IPR003423">
    <property type="entry name" value="OMP_efflux"/>
</dbReference>
<name>A0A517NZI7_9BACT</name>
<dbReference type="GO" id="GO:0009279">
    <property type="term" value="C:cell outer membrane"/>
    <property type="evidence" value="ECO:0007669"/>
    <property type="project" value="UniProtKB-SubCell"/>
</dbReference>
<evidence type="ECO:0000256" key="2">
    <source>
        <dbReference type="ARBA" id="ARBA00007613"/>
    </source>
</evidence>
<dbReference type="PANTHER" id="PTHR30026">
    <property type="entry name" value="OUTER MEMBRANE PROTEIN TOLC"/>
    <property type="match status" value="1"/>
</dbReference>
<dbReference type="Proteomes" id="UP000319817">
    <property type="component" value="Chromosome"/>
</dbReference>
<dbReference type="EMBL" id="CP036526">
    <property type="protein sequence ID" value="QDT12513.1"/>
    <property type="molecule type" value="Genomic_DNA"/>
</dbReference>
<evidence type="ECO:0000256" key="4">
    <source>
        <dbReference type="ARBA" id="ARBA00022452"/>
    </source>
</evidence>
<dbReference type="GO" id="GO:1990281">
    <property type="term" value="C:efflux pump complex"/>
    <property type="evidence" value="ECO:0007669"/>
    <property type="project" value="TreeGrafter"/>
</dbReference>
<dbReference type="Pfam" id="PF02321">
    <property type="entry name" value="OEP"/>
    <property type="match status" value="1"/>
</dbReference>
<dbReference type="RefSeq" id="WP_419189244.1">
    <property type="nucleotide sequence ID" value="NZ_CP036526.1"/>
</dbReference>
<dbReference type="GO" id="GO:0015562">
    <property type="term" value="F:efflux transmembrane transporter activity"/>
    <property type="evidence" value="ECO:0007669"/>
    <property type="project" value="InterPro"/>
</dbReference>
<evidence type="ECO:0000313" key="10">
    <source>
        <dbReference type="Proteomes" id="UP000319817"/>
    </source>
</evidence>
<keyword evidence="8" id="KW-0732">Signal</keyword>
<comment type="similarity">
    <text evidence="2">Belongs to the outer membrane factor (OMF) (TC 1.B.17) family.</text>
</comment>
<feature type="signal peptide" evidence="8">
    <location>
        <begin position="1"/>
        <end position="17"/>
    </location>
</feature>
<feature type="chain" id="PRO_5021876349" evidence="8">
    <location>
        <begin position="18"/>
        <end position="500"/>
    </location>
</feature>
<reference evidence="9 10" key="1">
    <citation type="submission" date="2019-02" db="EMBL/GenBank/DDBJ databases">
        <title>Deep-cultivation of Planctomycetes and their phenomic and genomic characterization uncovers novel biology.</title>
        <authorList>
            <person name="Wiegand S."/>
            <person name="Jogler M."/>
            <person name="Boedeker C."/>
            <person name="Pinto D."/>
            <person name="Vollmers J."/>
            <person name="Rivas-Marin E."/>
            <person name="Kohn T."/>
            <person name="Peeters S.H."/>
            <person name="Heuer A."/>
            <person name="Rast P."/>
            <person name="Oberbeckmann S."/>
            <person name="Bunk B."/>
            <person name="Jeske O."/>
            <person name="Meyerdierks A."/>
            <person name="Storesund J.E."/>
            <person name="Kallscheuer N."/>
            <person name="Luecker S."/>
            <person name="Lage O.M."/>
            <person name="Pohl T."/>
            <person name="Merkel B.J."/>
            <person name="Hornburger P."/>
            <person name="Mueller R.-W."/>
            <person name="Bruemmer F."/>
            <person name="Labrenz M."/>
            <person name="Spormann A.M."/>
            <person name="Op den Camp H."/>
            <person name="Overmann J."/>
            <person name="Amann R."/>
            <person name="Jetten M.S.M."/>
            <person name="Mascher T."/>
            <person name="Medema M.H."/>
            <person name="Devos D.P."/>
            <person name="Kaster A.-K."/>
            <person name="Ovreas L."/>
            <person name="Rohde M."/>
            <person name="Galperin M.Y."/>
            <person name="Jogler C."/>
        </authorList>
    </citation>
    <scope>NUCLEOTIDE SEQUENCE [LARGE SCALE GENOMIC DNA]</scope>
    <source>
        <strain evidence="9 10">K23_9</strain>
    </source>
</reference>
<keyword evidence="10" id="KW-1185">Reference proteome</keyword>
<evidence type="ECO:0000256" key="8">
    <source>
        <dbReference type="SAM" id="SignalP"/>
    </source>
</evidence>
<protein>
    <submittedName>
        <fullName evidence="9">Outer membrane efflux protein</fullName>
    </submittedName>
</protein>
<dbReference type="AlphaFoldDB" id="A0A517NZI7"/>
<keyword evidence="7" id="KW-0998">Cell outer membrane</keyword>
<gene>
    <name evidence="9" type="ORF">K239x_45230</name>
</gene>
<evidence type="ECO:0000256" key="6">
    <source>
        <dbReference type="ARBA" id="ARBA00023136"/>
    </source>
</evidence>
<keyword evidence="3" id="KW-0813">Transport</keyword>
<evidence type="ECO:0000256" key="7">
    <source>
        <dbReference type="ARBA" id="ARBA00023237"/>
    </source>
</evidence>